<dbReference type="InterPro" id="IPR002885">
    <property type="entry name" value="PPR_rpt"/>
</dbReference>
<dbReference type="FunFam" id="1.25.40.10:FF:000393">
    <property type="entry name" value="Pentatricopeptide repeat-containing protein At1g20230"/>
    <property type="match status" value="1"/>
</dbReference>
<dbReference type="eggNOG" id="KOG4197">
    <property type="taxonomic scope" value="Eukaryota"/>
</dbReference>
<feature type="repeat" description="PPR" evidence="2">
    <location>
        <begin position="185"/>
        <end position="219"/>
    </location>
</feature>
<dbReference type="FunFam" id="1.25.40.10:FF:000031">
    <property type="entry name" value="Pentatricopeptide repeat-containing protein mitochondrial"/>
    <property type="match status" value="1"/>
</dbReference>
<accession>A0A1U7Z350</accession>
<evidence type="ECO:0000313" key="3">
    <source>
        <dbReference type="Proteomes" id="UP000189703"/>
    </source>
</evidence>
<protein>
    <submittedName>
        <fullName evidence="4">Pentatricopeptide repeat-containing protein At2g13600-like isoform X1</fullName>
    </submittedName>
</protein>
<dbReference type="Proteomes" id="UP000189703">
    <property type="component" value="Unplaced"/>
</dbReference>
<dbReference type="OrthoDB" id="185373at2759"/>
<dbReference type="RefSeq" id="XP_010245111.1">
    <property type="nucleotide sequence ID" value="XM_010246809.2"/>
</dbReference>
<dbReference type="GeneID" id="104588748"/>
<feature type="repeat" description="PPR" evidence="2">
    <location>
        <begin position="318"/>
        <end position="348"/>
    </location>
</feature>
<dbReference type="InterPro" id="IPR046960">
    <property type="entry name" value="PPR_At4g14850-like_plant"/>
</dbReference>
<dbReference type="Gene3D" id="1.25.40.10">
    <property type="entry name" value="Tetratricopeptide repeat domain"/>
    <property type="match status" value="4"/>
</dbReference>
<dbReference type="Pfam" id="PF12854">
    <property type="entry name" value="PPR_1"/>
    <property type="match status" value="1"/>
</dbReference>
<dbReference type="Pfam" id="PF13041">
    <property type="entry name" value="PPR_2"/>
    <property type="match status" value="3"/>
</dbReference>
<dbReference type="SUPFAM" id="SSF48452">
    <property type="entry name" value="TPR-like"/>
    <property type="match status" value="1"/>
</dbReference>
<dbReference type="InParanoid" id="A0A1U7Z350"/>
<dbReference type="GO" id="GO:0003723">
    <property type="term" value="F:RNA binding"/>
    <property type="evidence" value="ECO:0007669"/>
    <property type="project" value="InterPro"/>
</dbReference>
<proteinExistence type="predicted"/>
<evidence type="ECO:0000256" key="1">
    <source>
        <dbReference type="ARBA" id="ARBA00022737"/>
    </source>
</evidence>
<dbReference type="AlphaFoldDB" id="A0A1U7Z350"/>
<dbReference type="InterPro" id="IPR046848">
    <property type="entry name" value="E_motif"/>
</dbReference>
<dbReference type="PANTHER" id="PTHR47926">
    <property type="entry name" value="PENTATRICOPEPTIDE REPEAT-CONTAINING PROTEIN"/>
    <property type="match status" value="1"/>
</dbReference>
<dbReference type="NCBIfam" id="TIGR00756">
    <property type="entry name" value="PPR"/>
    <property type="match status" value="5"/>
</dbReference>
<dbReference type="Pfam" id="PF01535">
    <property type="entry name" value="PPR"/>
    <property type="match status" value="3"/>
</dbReference>
<dbReference type="GO" id="GO:0009451">
    <property type="term" value="P:RNA modification"/>
    <property type="evidence" value="ECO:0007669"/>
    <property type="project" value="InterPro"/>
</dbReference>
<feature type="repeat" description="PPR" evidence="2">
    <location>
        <begin position="349"/>
        <end position="383"/>
    </location>
</feature>
<dbReference type="FunFam" id="1.25.40.10:FF:000366">
    <property type="entry name" value="Pentatricopeptide (PPR) repeat-containing protein"/>
    <property type="match status" value="1"/>
</dbReference>
<keyword evidence="3" id="KW-1185">Reference proteome</keyword>
<dbReference type="PROSITE" id="PS51375">
    <property type="entry name" value="PPR"/>
    <property type="match status" value="5"/>
</dbReference>
<gene>
    <name evidence="4" type="primary">LOC104588748</name>
</gene>
<feature type="repeat" description="PPR" evidence="2">
    <location>
        <begin position="82"/>
        <end position="118"/>
    </location>
</feature>
<evidence type="ECO:0000313" key="4">
    <source>
        <dbReference type="RefSeq" id="XP_010245111.1"/>
    </source>
</evidence>
<feature type="repeat" description="PPR" evidence="2">
    <location>
        <begin position="247"/>
        <end position="281"/>
    </location>
</feature>
<reference evidence="4" key="1">
    <citation type="submission" date="2025-08" db="UniProtKB">
        <authorList>
            <consortium name="RefSeq"/>
        </authorList>
    </citation>
    <scope>IDENTIFICATION</scope>
</reference>
<evidence type="ECO:0000256" key="2">
    <source>
        <dbReference type="PROSITE-ProRule" id="PRU00708"/>
    </source>
</evidence>
<dbReference type="KEGG" id="nnu:104588748"/>
<sequence>MQLKPVPLQLNSRTGEIVGEIFESLKKCASMKLLKQVHAPIITSGLHHENYLSVKLLSLSTKVLANIDYARKIFDCSMGTANVFLWTAMITAYSRNQSQATVEAILIYKKMQRHMIEPNSYTLSSVLKACSILSAVQEGNQIHVHALKLGLNTNIYVQTTLMDMYAKFGCIEAAVHLFETSCERNLVMCNAMIMCYGKAGNVEAAREIFDKMTQRDSISWTSMISSYTNHGNMQAAQELFDQMCLRDVSCWNALIRGYAHSGDGERALLLFNEMKLENVEPNQVTMAVIISVCGCIGALEKGKQIHEYIKDCSGMEMNIYMFNALIDMYAKCGSLDDAYRVFCEMPYKDVVTYNAMILGFAKHGHAEDSLKLFSELLVGGLKPDAVTLLGILTACSHAGLLGMGNEWFSCMTRDYKIEPSVDHYACMVDLLGRAGFIEEAYQLIKTMKLEPHAGVWGALLRACKTCCNIEIGEIAARKLFIVEPENPANYVLLSNIYARSNRWDDVAKVRHWMSKRGIAKASGYSWIEVDKLVHKFLAGDTSHPQYRHIHATLKNLSLQLILDYGIIGIG</sequence>
<dbReference type="Pfam" id="PF20431">
    <property type="entry name" value="E_motif"/>
    <property type="match status" value="1"/>
</dbReference>
<organism evidence="3 4">
    <name type="scientific">Nelumbo nucifera</name>
    <name type="common">Sacred lotus</name>
    <dbReference type="NCBI Taxonomy" id="4432"/>
    <lineage>
        <taxon>Eukaryota</taxon>
        <taxon>Viridiplantae</taxon>
        <taxon>Streptophyta</taxon>
        <taxon>Embryophyta</taxon>
        <taxon>Tracheophyta</taxon>
        <taxon>Spermatophyta</taxon>
        <taxon>Magnoliopsida</taxon>
        <taxon>Proteales</taxon>
        <taxon>Nelumbonaceae</taxon>
        <taxon>Nelumbo</taxon>
    </lineage>
</organism>
<keyword evidence="1" id="KW-0677">Repeat</keyword>
<dbReference type="PANTHER" id="PTHR47926:SF534">
    <property type="entry name" value="PENTATRICOPEPTIDE REPEAT-CONTAINING PROTEIN"/>
    <property type="match status" value="1"/>
</dbReference>
<name>A0A1U7Z350_NELNU</name>
<dbReference type="InterPro" id="IPR011990">
    <property type="entry name" value="TPR-like_helical_dom_sf"/>
</dbReference>